<keyword evidence="5 13" id="KW-0812">Transmembrane</keyword>
<comment type="function">
    <text evidence="11 13">F(1)F(0) ATP synthase produces ATP from ADP in the presence of a proton or sodium gradient. F-type ATPases consist of two structural domains, F(1) containing the extramembraneous catalytic core and F(0) containing the membrane proton channel, linked together by a central stalk and a peripheral stalk. During catalysis, ATP synthesis in the catalytic domain of F(1) is coupled via a rotary mechanism of the central stalk subunits to proton translocation.</text>
</comment>
<comment type="caution">
    <text evidence="15">The sequence shown here is derived from an EMBL/GenBank/DDBJ whole genome shotgun (WGS) entry which is preliminary data.</text>
</comment>
<evidence type="ECO:0000256" key="2">
    <source>
        <dbReference type="ARBA" id="ARBA00022448"/>
    </source>
</evidence>
<evidence type="ECO:0000256" key="6">
    <source>
        <dbReference type="ARBA" id="ARBA00022781"/>
    </source>
</evidence>
<dbReference type="GO" id="GO:0005886">
    <property type="term" value="C:plasma membrane"/>
    <property type="evidence" value="ECO:0007669"/>
    <property type="project" value="UniProtKB-SubCell"/>
</dbReference>
<dbReference type="SUPFAM" id="SSF81573">
    <property type="entry name" value="F1F0 ATP synthase subunit B, membrane domain"/>
    <property type="match status" value="1"/>
</dbReference>
<evidence type="ECO:0000256" key="9">
    <source>
        <dbReference type="ARBA" id="ARBA00023136"/>
    </source>
</evidence>
<reference evidence="15 16" key="1">
    <citation type="submission" date="2019-10" db="EMBL/GenBank/DDBJ databases">
        <title>Alkalibaculum tamaniensis sp.nov., a new alkaliphilic acetogen, isolated on methoxylated aromatics from a mud volcano.</title>
        <authorList>
            <person name="Khomyakova M.A."/>
            <person name="Merkel A.Y."/>
            <person name="Bonch-Osmolovskaya E.A."/>
            <person name="Slobodkin A.I."/>
        </authorList>
    </citation>
    <scope>NUCLEOTIDE SEQUENCE [LARGE SCALE GENOMIC DNA]</scope>
    <source>
        <strain evidence="15 16">M08DMB</strain>
    </source>
</reference>
<evidence type="ECO:0000256" key="13">
    <source>
        <dbReference type="HAMAP-Rule" id="MF_01398"/>
    </source>
</evidence>
<keyword evidence="16" id="KW-1185">Reference proteome</keyword>
<evidence type="ECO:0000256" key="14">
    <source>
        <dbReference type="RuleBase" id="RU003848"/>
    </source>
</evidence>
<comment type="subcellular location">
    <subcellularLocation>
        <location evidence="13">Cell membrane</location>
        <topology evidence="13">Single-pass membrane protein</topology>
    </subcellularLocation>
    <subcellularLocation>
        <location evidence="12">Endomembrane system</location>
        <topology evidence="12">Single-pass membrane protein</topology>
    </subcellularLocation>
</comment>
<accession>A0A6A7KC49</accession>
<comment type="function">
    <text evidence="13">Component of the F(0) channel, it forms part of the peripheral stalk, linking F(1) to F(0).</text>
</comment>
<dbReference type="GO" id="GO:0045259">
    <property type="term" value="C:proton-transporting ATP synthase complex"/>
    <property type="evidence" value="ECO:0007669"/>
    <property type="project" value="UniProtKB-KW"/>
</dbReference>
<organism evidence="15 16">
    <name type="scientific">Alkalibaculum sporogenes</name>
    <dbReference type="NCBI Taxonomy" id="2655001"/>
    <lineage>
        <taxon>Bacteria</taxon>
        <taxon>Bacillati</taxon>
        <taxon>Bacillota</taxon>
        <taxon>Clostridia</taxon>
        <taxon>Eubacteriales</taxon>
        <taxon>Eubacteriaceae</taxon>
        <taxon>Alkalibaculum</taxon>
    </lineage>
</organism>
<dbReference type="GO" id="GO:0046961">
    <property type="term" value="F:proton-transporting ATPase activity, rotational mechanism"/>
    <property type="evidence" value="ECO:0007669"/>
    <property type="project" value="TreeGrafter"/>
</dbReference>
<sequence length="167" mass="19356">MEFQSMVNIDFRLIGANIVNFLILVLIIKHFFYDKINNFMQTRTDEIATEITEAETLKAQAEGFKAEYIEKLGAIEDKSREIIKDATLKAEDKKSDIIKSAKEEADKVLDRNKVEIERERQKALEDVKTNIVDLTIFATEKVIKETLDKTKHEKLIFDFIEEVGEVK</sequence>
<protein>
    <recommendedName>
        <fullName evidence="13">ATP synthase subunit b</fullName>
    </recommendedName>
    <alternativeName>
        <fullName evidence="13">ATP synthase F(0) sector subunit b</fullName>
    </alternativeName>
    <alternativeName>
        <fullName evidence="13">ATPase subunit I</fullName>
    </alternativeName>
    <alternativeName>
        <fullName evidence="13">F-type ATPase subunit b</fullName>
        <shortName evidence="13">F-ATPase subunit b</shortName>
    </alternativeName>
</protein>
<evidence type="ECO:0000256" key="3">
    <source>
        <dbReference type="ARBA" id="ARBA00022475"/>
    </source>
</evidence>
<dbReference type="Pfam" id="PF00430">
    <property type="entry name" value="ATP-synt_B"/>
    <property type="match status" value="1"/>
</dbReference>
<dbReference type="InterPro" id="IPR028987">
    <property type="entry name" value="ATP_synth_B-like_membr_sf"/>
</dbReference>
<dbReference type="CDD" id="cd06503">
    <property type="entry name" value="ATP-synt_Fo_b"/>
    <property type="match status" value="1"/>
</dbReference>
<evidence type="ECO:0000256" key="11">
    <source>
        <dbReference type="ARBA" id="ARBA00025198"/>
    </source>
</evidence>
<keyword evidence="2 13" id="KW-0813">Transport</keyword>
<evidence type="ECO:0000256" key="5">
    <source>
        <dbReference type="ARBA" id="ARBA00022692"/>
    </source>
</evidence>
<keyword evidence="6 13" id="KW-0375">Hydrogen ion transport</keyword>
<dbReference type="RefSeq" id="WP_152806313.1">
    <property type="nucleotide sequence ID" value="NZ_WHNX01000035.1"/>
</dbReference>
<proteinExistence type="inferred from homology"/>
<gene>
    <name evidence="13" type="primary">atpF</name>
    <name evidence="15" type="ORF">GC105_14560</name>
</gene>
<keyword evidence="8 13" id="KW-0406">Ion transport</keyword>
<name>A0A6A7KC49_9FIRM</name>
<dbReference type="AlphaFoldDB" id="A0A6A7KC49"/>
<dbReference type="PANTHER" id="PTHR33445">
    <property type="entry name" value="ATP SYNTHASE SUBUNIT B', CHLOROPLASTIC"/>
    <property type="match status" value="1"/>
</dbReference>
<evidence type="ECO:0000256" key="8">
    <source>
        <dbReference type="ARBA" id="ARBA00023065"/>
    </source>
</evidence>
<dbReference type="Proteomes" id="UP000440004">
    <property type="component" value="Unassembled WGS sequence"/>
</dbReference>
<dbReference type="NCBIfam" id="TIGR01144">
    <property type="entry name" value="ATP_synt_b"/>
    <property type="match status" value="1"/>
</dbReference>
<dbReference type="PANTHER" id="PTHR33445:SF1">
    <property type="entry name" value="ATP SYNTHASE SUBUNIT B"/>
    <property type="match status" value="1"/>
</dbReference>
<dbReference type="InterPro" id="IPR002146">
    <property type="entry name" value="ATP_synth_b/b'su_bac/chlpt"/>
</dbReference>
<keyword evidence="3 13" id="KW-1003">Cell membrane</keyword>
<evidence type="ECO:0000256" key="10">
    <source>
        <dbReference type="ARBA" id="ARBA00023310"/>
    </source>
</evidence>
<evidence type="ECO:0000313" key="15">
    <source>
        <dbReference type="EMBL" id="MPW27004.1"/>
    </source>
</evidence>
<keyword evidence="9 13" id="KW-0472">Membrane</keyword>
<dbReference type="NCBIfam" id="NF009992">
    <property type="entry name" value="PRK13461.1"/>
    <property type="match status" value="1"/>
</dbReference>
<dbReference type="EMBL" id="WHNX01000035">
    <property type="protein sequence ID" value="MPW27004.1"/>
    <property type="molecule type" value="Genomic_DNA"/>
</dbReference>
<dbReference type="GO" id="GO:0012505">
    <property type="term" value="C:endomembrane system"/>
    <property type="evidence" value="ECO:0007669"/>
    <property type="project" value="UniProtKB-SubCell"/>
</dbReference>
<comment type="similarity">
    <text evidence="1 13 14">Belongs to the ATPase B chain family.</text>
</comment>
<dbReference type="HAMAP" id="MF_01398">
    <property type="entry name" value="ATP_synth_b_bprime"/>
    <property type="match status" value="1"/>
</dbReference>
<dbReference type="InterPro" id="IPR050059">
    <property type="entry name" value="ATP_synthase_B_chain"/>
</dbReference>
<keyword evidence="4 13" id="KW-0138">CF(0)</keyword>
<evidence type="ECO:0000256" key="4">
    <source>
        <dbReference type="ARBA" id="ARBA00022547"/>
    </source>
</evidence>
<feature type="transmembrane region" description="Helical" evidence="13">
    <location>
        <begin position="12"/>
        <end position="33"/>
    </location>
</feature>
<keyword evidence="7 13" id="KW-1133">Transmembrane helix</keyword>
<evidence type="ECO:0000256" key="7">
    <source>
        <dbReference type="ARBA" id="ARBA00022989"/>
    </source>
</evidence>
<dbReference type="GO" id="GO:0046933">
    <property type="term" value="F:proton-transporting ATP synthase activity, rotational mechanism"/>
    <property type="evidence" value="ECO:0007669"/>
    <property type="project" value="UniProtKB-UniRule"/>
</dbReference>
<comment type="subunit">
    <text evidence="13">F-type ATPases have 2 components, F(1) - the catalytic core - and F(0) - the membrane proton channel. F(1) has five subunits: alpha(3), beta(3), gamma(1), delta(1), epsilon(1). F(0) has three main subunits: a(1), b(2) and c(10-14). The alpha and beta chains form an alternating ring which encloses part of the gamma chain. F(1) is attached to F(0) by a central stalk formed by the gamma and epsilon chains, while a peripheral stalk is formed by the delta and b chains.</text>
</comment>
<keyword evidence="10 13" id="KW-0066">ATP synthesis</keyword>
<evidence type="ECO:0000256" key="12">
    <source>
        <dbReference type="ARBA" id="ARBA00037847"/>
    </source>
</evidence>
<evidence type="ECO:0000313" key="16">
    <source>
        <dbReference type="Proteomes" id="UP000440004"/>
    </source>
</evidence>
<evidence type="ECO:0000256" key="1">
    <source>
        <dbReference type="ARBA" id="ARBA00005513"/>
    </source>
</evidence>
<dbReference type="InterPro" id="IPR005864">
    <property type="entry name" value="ATP_synth_F0_bsu_bac"/>
</dbReference>